<evidence type="ECO:0000256" key="4">
    <source>
        <dbReference type="ARBA" id="ARBA00022989"/>
    </source>
</evidence>
<dbReference type="PANTHER" id="PTHR30619:SF1">
    <property type="entry name" value="RECOMBINATION PROTEIN 2"/>
    <property type="match status" value="1"/>
</dbReference>
<feature type="transmembrane region" description="Helical" evidence="6">
    <location>
        <begin position="258"/>
        <end position="291"/>
    </location>
</feature>
<evidence type="ECO:0000259" key="7">
    <source>
        <dbReference type="Pfam" id="PF03772"/>
    </source>
</evidence>
<gene>
    <name evidence="8" type="ORF">CAV_1743</name>
</gene>
<dbReference type="NCBIfam" id="TIGR00360">
    <property type="entry name" value="ComEC_N-term"/>
    <property type="match status" value="1"/>
</dbReference>
<feature type="transmembrane region" description="Helical" evidence="6">
    <location>
        <begin position="166"/>
        <end position="193"/>
    </location>
</feature>
<keyword evidence="5 6" id="KW-0472">Membrane</keyword>
<keyword evidence="3 6" id="KW-0812">Transmembrane</keyword>
<feature type="transmembrane region" description="Helical" evidence="6">
    <location>
        <begin position="338"/>
        <end position="359"/>
    </location>
</feature>
<organism evidence="8 9">
    <name type="scientific">Campylobacter avium LMG 24591</name>
    <dbReference type="NCBI Taxonomy" id="522484"/>
    <lineage>
        <taxon>Bacteria</taxon>
        <taxon>Pseudomonadati</taxon>
        <taxon>Campylobacterota</taxon>
        <taxon>Epsilonproteobacteria</taxon>
        <taxon>Campylobacterales</taxon>
        <taxon>Campylobacteraceae</taxon>
        <taxon>Campylobacter</taxon>
    </lineage>
</organism>
<accession>A0A222MXA1</accession>
<evidence type="ECO:0000256" key="1">
    <source>
        <dbReference type="ARBA" id="ARBA00004651"/>
    </source>
</evidence>
<evidence type="ECO:0000313" key="9">
    <source>
        <dbReference type="Proteomes" id="UP000201169"/>
    </source>
</evidence>
<name>A0A222MXA1_9BACT</name>
<feature type="transmembrane region" description="Helical" evidence="6">
    <location>
        <begin position="12"/>
        <end position="32"/>
    </location>
</feature>
<reference evidence="8 9" key="1">
    <citation type="submission" date="2017-07" db="EMBL/GenBank/DDBJ databases">
        <title>Analysis of two Campylobacter avium genomes and identification of a novel hippuricase gene.</title>
        <authorList>
            <person name="Miller W.G."/>
            <person name="Chapman M.H."/>
            <person name="Yee E."/>
            <person name="Revez J."/>
            <person name="Bono J.L."/>
            <person name="Rossi M."/>
        </authorList>
    </citation>
    <scope>NUCLEOTIDE SEQUENCE [LARGE SCALE GENOMIC DNA]</scope>
    <source>
        <strain evidence="8 9">LMG 24591</strain>
    </source>
</reference>
<dbReference type="GO" id="GO:0005886">
    <property type="term" value="C:plasma membrane"/>
    <property type="evidence" value="ECO:0007669"/>
    <property type="project" value="UniProtKB-SubCell"/>
</dbReference>
<keyword evidence="9" id="KW-1185">Reference proteome</keyword>
<dbReference type="EMBL" id="CP022347">
    <property type="protein sequence ID" value="ASQ30328.1"/>
    <property type="molecule type" value="Genomic_DNA"/>
</dbReference>
<feature type="transmembrane region" description="Helical" evidence="6">
    <location>
        <begin position="396"/>
        <end position="415"/>
    </location>
</feature>
<dbReference type="Pfam" id="PF03772">
    <property type="entry name" value="Competence"/>
    <property type="match status" value="1"/>
</dbReference>
<dbReference type="InterPro" id="IPR052159">
    <property type="entry name" value="Competence_DNA_uptake"/>
</dbReference>
<dbReference type="KEGG" id="cavi:CAV_1743"/>
<proteinExistence type="predicted"/>
<evidence type="ECO:0000313" key="8">
    <source>
        <dbReference type="EMBL" id="ASQ30328.1"/>
    </source>
</evidence>
<sequence length="416" mass="49541">MKFSQKHKEFFTLTAFCLFVFAFNLLYEYLCFIDFKENKHKLLENALVLQSYNKTNEKGRTYGVLKLQYKNFNFYTTSKKDNNISRYELLNLRVINSSVNFKDFLSKNFYMPSYDLNTSTNTYKQNPIITYFLKQHKDEKIKEFYGALFFALPVSLELRTDVNYYGIAHLIAISGYHIGLIFSFLFFILYPFYSFLQKRYFPYRNLRLDISVLIFIFLFCYAYLIGFVPSFIRSLVMALFAFYLLLKNIRLLNYSTLFFSILICIALFPQLLFSVGFFFSIFGVFFIFLYMNHFSKFFSNFTNVVLLNLWTFFAMIVPVLYFFPLISLQQLLCIPLSVLFVVFYPLVLCLHILNFGYILDDLLLDFFSIKFYAKNISINFYIFISYVCLSLLSMRFAYLAFFVVLANVIPFILLYI</sequence>
<comment type="subcellular location">
    <subcellularLocation>
        <location evidence="1">Cell membrane</location>
        <topology evidence="1">Multi-pass membrane protein</topology>
    </subcellularLocation>
</comment>
<dbReference type="OrthoDB" id="5372341at2"/>
<evidence type="ECO:0000256" key="5">
    <source>
        <dbReference type="ARBA" id="ARBA00023136"/>
    </source>
</evidence>
<dbReference type="RefSeq" id="WP_094325094.1">
    <property type="nucleotide sequence ID" value="NZ_CP022347.1"/>
</dbReference>
<evidence type="ECO:0000256" key="6">
    <source>
        <dbReference type="SAM" id="Phobius"/>
    </source>
</evidence>
<dbReference type="PANTHER" id="PTHR30619">
    <property type="entry name" value="DNA INTERNALIZATION/COMPETENCE PROTEIN COMEC/REC2"/>
    <property type="match status" value="1"/>
</dbReference>
<feature type="transmembrane region" description="Helical" evidence="6">
    <location>
        <begin position="205"/>
        <end position="224"/>
    </location>
</feature>
<feature type="transmembrane region" description="Helical" evidence="6">
    <location>
        <begin position="303"/>
        <end position="326"/>
    </location>
</feature>
<feature type="domain" description="ComEC/Rec2-related protein" evidence="7">
    <location>
        <begin position="157"/>
        <end position="404"/>
    </location>
</feature>
<evidence type="ECO:0000256" key="2">
    <source>
        <dbReference type="ARBA" id="ARBA00022475"/>
    </source>
</evidence>
<evidence type="ECO:0000256" key="3">
    <source>
        <dbReference type="ARBA" id="ARBA00022692"/>
    </source>
</evidence>
<dbReference type="Proteomes" id="UP000201169">
    <property type="component" value="Chromosome"/>
</dbReference>
<keyword evidence="4 6" id="KW-1133">Transmembrane helix</keyword>
<protein>
    <submittedName>
        <fullName evidence="8">Putative competence protein</fullName>
    </submittedName>
</protein>
<dbReference type="InterPro" id="IPR004477">
    <property type="entry name" value="ComEC_N"/>
</dbReference>
<keyword evidence="2" id="KW-1003">Cell membrane</keyword>
<feature type="transmembrane region" description="Helical" evidence="6">
    <location>
        <begin position="371"/>
        <end position="389"/>
    </location>
</feature>
<dbReference type="AlphaFoldDB" id="A0A222MXA1"/>